<keyword evidence="3" id="KW-1185">Reference proteome</keyword>
<gene>
    <name evidence="2" type="ORF">BVH74_14470</name>
</gene>
<evidence type="ECO:0000313" key="3">
    <source>
        <dbReference type="Proteomes" id="UP000243488"/>
    </source>
</evidence>
<keyword evidence="1" id="KW-0732">Signal</keyword>
<organism evidence="2 3">
    <name type="scientific">Halopseudomonas phragmitis</name>
    <dbReference type="NCBI Taxonomy" id="1931241"/>
    <lineage>
        <taxon>Bacteria</taxon>
        <taxon>Pseudomonadati</taxon>
        <taxon>Pseudomonadota</taxon>
        <taxon>Gammaproteobacteria</taxon>
        <taxon>Pseudomonadales</taxon>
        <taxon>Pseudomonadaceae</taxon>
        <taxon>Halopseudomonas</taxon>
    </lineage>
</organism>
<dbReference type="KEGG" id="ppha:BVH74_14470"/>
<dbReference type="EMBL" id="CP020100">
    <property type="protein sequence ID" value="AQZ95881.1"/>
    <property type="molecule type" value="Genomic_DNA"/>
</dbReference>
<evidence type="ECO:0000256" key="1">
    <source>
        <dbReference type="SAM" id="SignalP"/>
    </source>
</evidence>
<feature type="chain" id="PRO_5012775756" description="3-phosphoglycerate kinase" evidence="1">
    <location>
        <begin position="20"/>
        <end position="104"/>
    </location>
</feature>
<dbReference type="AlphaFoldDB" id="A0A1V0B7L8"/>
<evidence type="ECO:0008006" key="4">
    <source>
        <dbReference type="Google" id="ProtNLM"/>
    </source>
</evidence>
<feature type="signal peptide" evidence="1">
    <location>
        <begin position="1"/>
        <end position="19"/>
    </location>
</feature>
<dbReference type="STRING" id="1931241.BVH74_14470"/>
<dbReference type="Proteomes" id="UP000243488">
    <property type="component" value="Chromosome"/>
</dbReference>
<dbReference type="RefSeq" id="WP_080050775.1">
    <property type="nucleotide sequence ID" value="NZ_CP020100.1"/>
</dbReference>
<accession>A0A1V0B7L8</accession>
<name>A0A1V0B7L8_9GAMM</name>
<proteinExistence type="predicted"/>
<sequence length="104" mass="11205">MRGYLCTCLMLCLPLTALAFPVEVELKSQGVSIAATSGYMSNIATVTLVNQGQHAALCEATFVNGPERPSASRVRIKAGEKTVLTQAFFRQINRVRVTVDCKAA</sequence>
<reference evidence="2 3" key="1">
    <citation type="submission" date="2017-03" db="EMBL/GenBank/DDBJ databases">
        <title>Complete genome sequence of the novel DNRA strain Pseudomonas sp. S-6-2 isolated from Chinese polluted river sediment. Journal of Biotechnology.</title>
        <authorList>
            <person name="Li J."/>
            <person name="Xiang F."/>
            <person name="Wang L."/>
            <person name="Xi L."/>
            <person name="Liu J."/>
        </authorList>
    </citation>
    <scope>NUCLEOTIDE SEQUENCE [LARGE SCALE GENOMIC DNA]</scope>
    <source>
        <strain evidence="2 3">S-6-2</strain>
    </source>
</reference>
<protein>
    <recommendedName>
        <fullName evidence="4">3-phosphoglycerate kinase</fullName>
    </recommendedName>
</protein>
<evidence type="ECO:0000313" key="2">
    <source>
        <dbReference type="EMBL" id="AQZ95881.1"/>
    </source>
</evidence>